<dbReference type="PANTHER" id="PTHR22426:SF2">
    <property type="entry name" value="ARGININE_SERINE-RICH COILED-COIL PROTEIN 2"/>
    <property type="match status" value="1"/>
</dbReference>
<comment type="caution">
    <text evidence="2">The sequence shown here is derived from an EMBL/GenBank/DDBJ whole genome shotgun (WGS) entry which is preliminary data.</text>
</comment>
<gene>
    <name evidence="2" type="ORF">EB796_021071</name>
</gene>
<reference evidence="2" key="1">
    <citation type="submission" date="2020-06" db="EMBL/GenBank/DDBJ databases">
        <title>Draft genome of Bugula neritina, a colonial animal packing powerful symbionts and potential medicines.</title>
        <authorList>
            <person name="Rayko M."/>
        </authorList>
    </citation>
    <scope>NUCLEOTIDE SEQUENCE [LARGE SCALE GENOMIC DNA]</scope>
    <source>
        <strain evidence="2">Kwan_BN1</strain>
    </source>
</reference>
<proteinExistence type="predicted"/>
<dbReference type="Pfam" id="PF15477">
    <property type="entry name" value="SMAP"/>
    <property type="match status" value="1"/>
</dbReference>
<evidence type="ECO:0000313" key="2">
    <source>
        <dbReference type="EMBL" id="KAF6020601.1"/>
    </source>
</evidence>
<protein>
    <submittedName>
        <fullName evidence="2">RSRC2</fullName>
    </submittedName>
</protein>
<dbReference type="PANTHER" id="PTHR22426">
    <property type="entry name" value="ARGININE_SERINE-RICH COILED-COIL PROTEIN 2"/>
    <property type="match status" value="1"/>
</dbReference>
<evidence type="ECO:0000313" key="3">
    <source>
        <dbReference type="Proteomes" id="UP000593567"/>
    </source>
</evidence>
<accession>A0A7J7J4K4</accession>
<dbReference type="OrthoDB" id="1928974at2759"/>
<sequence>MAAMHAKAQELTGVEVPKFYNQAAINPLKFAEQQQKRKLLWSKASQNTEQSLQKFQGTEVVADEKYRKLMGIKGEVKITDMSEEQKQKQNELFNKLDQEYAFARITTHTHRGMGLGVVSSMAAQTANEQFNRP</sequence>
<dbReference type="InterPro" id="IPR028124">
    <property type="entry name" value="SMAP_dom"/>
</dbReference>
<organism evidence="2 3">
    <name type="scientific">Bugula neritina</name>
    <name type="common">Brown bryozoan</name>
    <name type="synonym">Sertularia neritina</name>
    <dbReference type="NCBI Taxonomy" id="10212"/>
    <lineage>
        <taxon>Eukaryota</taxon>
        <taxon>Metazoa</taxon>
        <taxon>Spiralia</taxon>
        <taxon>Lophotrochozoa</taxon>
        <taxon>Bryozoa</taxon>
        <taxon>Gymnolaemata</taxon>
        <taxon>Cheilostomatida</taxon>
        <taxon>Flustrina</taxon>
        <taxon>Buguloidea</taxon>
        <taxon>Bugulidae</taxon>
        <taxon>Bugula</taxon>
    </lineage>
</organism>
<name>A0A7J7J4K4_BUGNE</name>
<dbReference type="AlphaFoldDB" id="A0A7J7J4K4"/>
<evidence type="ECO:0000259" key="1">
    <source>
        <dbReference type="Pfam" id="PF15477"/>
    </source>
</evidence>
<feature type="domain" description="Small acidic protein-like" evidence="1">
    <location>
        <begin position="63"/>
        <end position="116"/>
    </location>
</feature>
<dbReference type="Proteomes" id="UP000593567">
    <property type="component" value="Unassembled WGS sequence"/>
</dbReference>
<keyword evidence="3" id="KW-1185">Reference proteome</keyword>
<dbReference type="EMBL" id="VXIV02003158">
    <property type="protein sequence ID" value="KAF6020601.1"/>
    <property type="molecule type" value="Genomic_DNA"/>
</dbReference>